<dbReference type="OrthoDB" id="10404177at2759"/>
<dbReference type="EMBL" id="CAGKOT010000036">
    <property type="protein sequence ID" value="CAB5376915.1"/>
    <property type="molecule type" value="Genomic_DNA"/>
</dbReference>
<accession>A0A915ZJN7</accession>
<comment type="caution">
    <text evidence="1">The sequence shown here is derived from an EMBL/GenBank/DDBJ whole genome shotgun (WGS) entry which is preliminary data.</text>
</comment>
<dbReference type="Proteomes" id="UP000684084">
    <property type="component" value="Unassembled WGS sequence"/>
</dbReference>
<name>A0A915ZJN7_9GLOM</name>
<gene>
    <name evidence="1" type="ORF">CHRIB12_LOCUS15552</name>
</gene>
<proteinExistence type="predicted"/>
<organism evidence="1 2">
    <name type="scientific">Rhizophagus irregularis</name>
    <dbReference type="NCBI Taxonomy" id="588596"/>
    <lineage>
        <taxon>Eukaryota</taxon>
        <taxon>Fungi</taxon>
        <taxon>Fungi incertae sedis</taxon>
        <taxon>Mucoromycota</taxon>
        <taxon>Glomeromycotina</taxon>
        <taxon>Glomeromycetes</taxon>
        <taxon>Glomerales</taxon>
        <taxon>Glomeraceae</taxon>
        <taxon>Rhizophagus</taxon>
    </lineage>
</organism>
<reference evidence="1" key="1">
    <citation type="submission" date="2020-05" db="EMBL/GenBank/DDBJ databases">
        <authorList>
            <person name="Rincon C."/>
            <person name="Sanders R I."/>
            <person name="Robbins C."/>
            <person name="Chaturvedi A."/>
        </authorList>
    </citation>
    <scope>NUCLEOTIDE SEQUENCE</scope>
    <source>
        <strain evidence="1">CHB12</strain>
    </source>
</reference>
<evidence type="ECO:0000313" key="1">
    <source>
        <dbReference type="EMBL" id="CAB5376915.1"/>
    </source>
</evidence>
<evidence type="ECO:0000313" key="2">
    <source>
        <dbReference type="Proteomes" id="UP000684084"/>
    </source>
</evidence>
<protein>
    <submittedName>
        <fullName evidence="1">Uncharacterized protein</fullName>
    </submittedName>
</protein>
<dbReference type="AlphaFoldDB" id="A0A915ZJN7"/>
<sequence>MEPSIPLLKFVKIRYIEGSGISNFTVYLDSKFAKLNHSQVQLVVLVLPKFFTEITHGCLKLSFVHHLSNITGAYAQMLQQILKEQVNNISLFLI</sequence>